<feature type="compositionally biased region" description="Low complexity" evidence="10">
    <location>
        <begin position="595"/>
        <end position="626"/>
    </location>
</feature>
<feature type="region of interest" description="Disordered" evidence="10">
    <location>
        <begin position="41"/>
        <end position="155"/>
    </location>
</feature>
<dbReference type="EnsemblMetazoa" id="GBRI027629-RA">
    <property type="protein sequence ID" value="GBRI027629-PA"/>
    <property type="gene ID" value="GBRI027629"/>
</dbReference>
<feature type="region of interest" description="Disordered" evidence="10">
    <location>
        <begin position="678"/>
        <end position="737"/>
    </location>
</feature>
<dbReference type="PANTHER" id="PTHR13589">
    <property type="entry name" value="CREB-REGULATED TRANSCRIPTION COACTIVATOR"/>
    <property type="match status" value="1"/>
</dbReference>
<keyword evidence="13" id="KW-1185">Reference proteome</keyword>
<evidence type="ECO:0000313" key="12">
    <source>
        <dbReference type="EnsemblMetazoa" id="GBRI027629-PA"/>
    </source>
</evidence>
<dbReference type="AlphaFoldDB" id="A0A1A9WPZ1"/>
<comment type="similarity">
    <text evidence="3">Belongs to the TORC family.</text>
</comment>
<feature type="compositionally biased region" description="Low complexity" evidence="10">
    <location>
        <begin position="41"/>
        <end position="52"/>
    </location>
</feature>
<evidence type="ECO:0000256" key="1">
    <source>
        <dbReference type="ARBA" id="ARBA00004123"/>
    </source>
</evidence>
<dbReference type="GO" id="GO:0051289">
    <property type="term" value="P:protein homotetramerization"/>
    <property type="evidence" value="ECO:0007669"/>
    <property type="project" value="InterPro"/>
</dbReference>
<keyword evidence="5" id="KW-0597">Phosphoprotein</keyword>
<feature type="compositionally biased region" description="Polar residues" evidence="10">
    <location>
        <begin position="710"/>
        <end position="737"/>
    </location>
</feature>
<feature type="region of interest" description="Disordered" evidence="10">
    <location>
        <begin position="770"/>
        <end position="795"/>
    </location>
</feature>
<feature type="compositionally biased region" description="Polar residues" evidence="10">
    <location>
        <begin position="497"/>
        <end position="521"/>
    </location>
</feature>
<evidence type="ECO:0000256" key="9">
    <source>
        <dbReference type="ARBA" id="ARBA00023242"/>
    </source>
</evidence>
<evidence type="ECO:0000256" key="7">
    <source>
        <dbReference type="ARBA" id="ARBA00023159"/>
    </source>
</evidence>
<evidence type="ECO:0000256" key="2">
    <source>
        <dbReference type="ARBA" id="ARBA00004496"/>
    </source>
</evidence>
<feature type="region of interest" description="Disordered" evidence="10">
    <location>
        <begin position="584"/>
        <end position="626"/>
    </location>
</feature>
<dbReference type="GO" id="GO:0005737">
    <property type="term" value="C:cytoplasm"/>
    <property type="evidence" value="ECO:0007669"/>
    <property type="project" value="UniProtKB-SubCell"/>
</dbReference>
<dbReference type="VEuPathDB" id="VectorBase:GBRI027629"/>
<feature type="compositionally biased region" description="Low complexity" evidence="10">
    <location>
        <begin position="469"/>
        <end position="481"/>
    </location>
</feature>
<feature type="region of interest" description="Disordered" evidence="10">
    <location>
        <begin position="1"/>
        <end position="22"/>
    </location>
</feature>
<feature type="region of interest" description="Disordered" evidence="10">
    <location>
        <begin position="444"/>
        <end position="521"/>
    </location>
</feature>
<feature type="compositionally biased region" description="Basic residues" evidence="10">
    <location>
        <begin position="188"/>
        <end position="200"/>
    </location>
</feature>
<keyword evidence="8" id="KW-0804">Transcription</keyword>
<evidence type="ECO:0000256" key="5">
    <source>
        <dbReference type="ARBA" id="ARBA00022553"/>
    </source>
</evidence>
<feature type="compositionally biased region" description="Low complexity" evidence="10">
    <location>
        <begin position="218"/>
        <end position="259"/>
    </location>
</feature>
<name>A0A1A9WPZ1_9MUSC</name>
<dbReference type="PANTHER" id="PTHR13589:SF15">
    <property type="entry name" value="CREB-REGULATED TRANSCRIPTION COACTIVATOR, ISOFORM B"/>
    <property type="match status" value="1"/>
</dbReference>
<evidence type="ECO:0000256" key="8">
    <source>
        <dbReference type="ARBA" id="ARBA00023163"/>
    </source>
</evidence>
<dbReference type="GO" id="GO:0008140">
    <property type="term" value="F:cAMP response element binding protein binding"/>
    <property type="evidence" value="ECO:0007669"/>
    <property type="project" value="InterPro"/>
</dbReference>
<feature type="compositionally biased region" description="Low complexity" evidence="10">
    <location>
        <begin position="267"/>
        <end position="284"/>
    </location>
</feature>
<protein>
    <recommendedName>
        <fullName evidence="11">Transducer of regulated CREB activity N-terminal domain-containing protein</fullName>
    </recommendedName>
</protein>
<reference evidence="13" key="1">
    <citation type="submission" date="2014-03" db="EMBL/GenBank/DDBJ databases">
        <authorList>
            <person name="Aksoy S."/>
            <person name="Warren W."/>
            <person name="Wilson R.K."/>
        </authorList>
    </citation>
    <scope>NUCLEOTIDE SEQUENCE [LARGE SCALE GENOMIC DNA]</scope>
    <source>
        <strain evidence="13">IAEA</strain>
    </source>
</reference>
<feature type="compositionally biased region" description="Polar residues" evidence="10">
    <location>
        <begin position="444"/>
        <end position="457"/>
    </location>
</feature>
<comment type="subcellular location">
    <subcellularLocation>
        <location evidence="2">Cytoplasm</location>
    </subcellularLocation>
    <subcellularLocation>
        <location evidence="1">Nucleus</location>
    </subcellularLocation>
</comment>
<evidence type="ECO:0000256" key="6">
    <source>
        <dbReference type="ARBA" id="ARBA00023015"/>
    </source>
</evidence>
<evidence type="ECO:0000256" key="10">
    <source>
        <dbReference type="SAM" id="MobiDB-lite"/>
    </source>
</evidence>
<accession>A0A1A9WPZ1</accession>
<feature type="region of interest" description="Disordered" evidence="10">
    <location>
        <begin position="188"/>
        <end position="292"/>
    </location>
</feature>
<keyword evidence="9" id="KW-0539">Nucleus</keyword>
<feature type="compositionally biased region" description="Polar residues" evidence="10">
    <location>
        <begin position="585"/>
        <end position="594"/>
    </location>
</feature>
<reference evidence="12" key="2">
    <citation type="submission" date="2020-05" db="UniProtKB">
        <authorList>
            <consortium name="EnsemblMetazoa"/>
        </authorList>
    </citation>
    <scope>IDENTIFICATION</scope>
    <source>
        <strain evidence="12">IAEA</strain>
    </source>
</reference>
<dbReference type="InterPro" id="IPR024786">
    <property type="entry name" value="TORC"/>
</dbReference>
<dbReference type="GO" id="GO:0045944">
    <property type="term" value="P:positive regulation of transcription by RNA polymerase II"/>
    <property type="evidence" value="ECO:0007669"/>
    <property type="project" value="TreeGrafter"/>
</dbReference>
<evidence type="ECO:0000259" key="11">
    <source>
        <dbReference type="Pfam" id="PF12884"/>
    </source>
</evidence>
<sequence>MANPRKFSEKIALQKQKQAEGTAEFEKIMNEVKATRVLENNLNNSDNADLNATIPRIPSCSSGSNSGASGGGASPDTVTAGSGCISSGGSPTPTYRESRGRSVGVGPMRRPSERKQDRSPYGSTNSGITMGGMPPSNQKSYLSPPIDSSWRRSNSDSALHQTLNLAEGDYGPAVVIANMEMNSLHANYQHHHHQRSHSPHVGRSFSPQAQRRKNALMQQQQQAQQQQTNHQQQQQLHQQRLQIQHQQAQQQQHQMQQHLHQQHHHQLQQLQPQQQQQQQLHSQQTSYNAKFPNANNIPANVMFKSLQEQQLNFANTGSLPDLTSVHYGGAVPAANQPMMPATQQQQNLTPILSSHNNGCQHERDQSPSPFSPSNGGGGGAAPQSPYRQQQNSPTSAANTPTANAQTSPHLSFTNLSVQSPTANSVAQSTTQPAVSTAAVYSTLPTLGATNPTNNMTDYRQPLNPPSPGSSPGLLTSGTTTNELNASAPPSPIRHPQSAANLNNGQLQNTGVPNTFGTLDSSSPYNSLNPAFHNHFEQFHLGDSSQSPQNNYEALDFEDFVVSGSTGSQQTPNFTNKLLDFGDLTPTATSRNSPVNCNDNSTTACSNNNNNNNLSGAQNQQQMQQQQHLNNNAVISATNSSSGNSTNVNGLTTCHSLGGMVNNNDSSNPNLRQDILSTASSPISSPLNHCVPSPSSPLPIPISAHSPHHQLSLSVQTSPHHSPLHSPQNAPSPLSVSSPGLTMLGCGNISPVPSSTNHIMATNHLNNQNQQLNQQQSTQIQQQQNQTNTPTTTTNIPQIIFSDYSSSRDIFDHLDLDLGQIDEPGLQMLSDQNPIMIADPSIEDSFRRDLN</sequence>
<dbReference type="GO" id="GO:0005634">
    <property type="term" value="C:nucleus"/>
    <property type="evidence" value="ECO:0007669"/>
    <property type="project" value="UniProtKB-SubCell"/>
</dbReference>
<dbReference type="STRING" id="37001.A0A1A9WPZ1"/>
<keyword evidence="6" id="KW-0805">Transcription regulation</keyword>
<keyword evidence="7" id="KW-0010">Activator</keyword>
<evidence type="ECO:0000256" key="4">
    <source>
        <dbReference type="ARBA" id="ARBA00022490"/>
    </source>
</evidence>
<organism evidence="12 13">
    <name type="scientific">Glossina brevipalpis</name>
    <dbReference type="NCBI Taxonomy" id="37001"/>
    <lineage>
        <taxon>Eukaryota</taxon>
        <taxon>Metazoa</taxon>
        <taxon>Ecdysozoa</taxon>
        <taxon>Arthropoda</taxon>
        <taxon>Hexapoda</taxon>
        <taxon>Insecta</taxon>
        <taxon>Pterygota</taxon>
        <taxon>Neoptera</taxon>
        <taxon>Endopterygota</taxon>
        <taxon>Diptera</taxon>
        <taxon>Brachycera</taxon>
        <taxon>Muscomorpha</taxon>
        <taxon>Hippoboscoidea</taxon>
        <taxon>Glossinidae</taxon>
        <taxon>Glossina</taxon>
    </lineage>
</organism>
<dbReference type="Proteomes" id="UP000091820">
    <property type="component" value="Unassembled WGS sequence"/>
</dbReference>
<proteinExistence type="inferred from homology"/>
<feature type="compositionally biased region" description="Polar residues" evidence="10">
    <location>
        <begin position="76"/>
        <end position="95"/>
    </location>
</feature>
<feature type="domain" description="Transducer of regulated CREB activity N-terminal" evidence="11">
    <location>
        <begin position="3"/>
        <end position="53"/>
    </location>
</feature>
<evidence type="ECO:0000256" key="3">
    <source>
        <dbReference type="ARBA" id="ARBA00007167"/>
    </source>
</evidence>
<evidence type="ECO:0000313" key="13">
    <source>
        <dbReference type="Proteomes" id="UP000091820"/>
    </source>
</evidence>
<dbReference type="Pfam" id="PF12884">
    <property type="entry name" value="TORC_N"/>
    <property type="match status" value="1"/>
</dbReference>
<keyword evidence="4" id="KW-0963">Cytoplasm</keyword>
<feature type="region of interest" description="Disordered" evidence="10">
    <location>
        <begin position="351"/>
        <end position="407"/>
    </location>
</feature>
<dbReference type="InterPro" id="IPR024783">
    <property type="entry name" value="TORC_N"/>
</dbReference>
<feature type="compositionally biased region" description="Low complexity" evidence="10">
    <location>
        <begin position="381"/>
        <end position="407"/>
    </location>
</feature>